<dbReference type="Proteomes" id="UP001311232">
    <property type="component" value="Unassembled WGS sequence"/>
</dbReference>
<comment type="caution">
    <text evidence="2">The sequence shown here is derived from an EMBL/GenBank/DDBJ whole genome shotgun (WGS) entry which is preliminary data.</text>
</comment>
<sequence>MRTVTNYFLIRRISEPQTSKSPPEHRNPRRTIAVTTATPPEKSRRESQGNHPVATMQKLQGAAAMSLLAPPAAIYPRADPTTDPENRDPGTYHSPSRGPTEPRGPGPGKQPLGVSQYTPKHPAPDTENH</sequence>
<proteinExistence type="predicted"/>
<organism evidence="2 3">
    <name type="scientific">Crenichthys baileyi</name>
    <name type="common">White River springfish</name>
    <dbReference type="NCBI Taxonomy" id="28760"/>
    <lineage>
        <taxon>Eukaryota</taxon>
        <taxon>Metazoa</taxon>
        <taxon>Chordata</taxon>
        <taxon>Craniata</taxon>
        <taxon>Vertebrata</taxon>
        <taxon>Euteleostomi</taxon>
        <taxon>Actinopterygii</taxon>
        <taxon>Neopterygii</taxon>
        <taxon>Teleostei</taxon>
        <taxon>Neoteleostei</taxon>
        <taxon>Acanthomorphata</taxon>
        <taxon>Ovalentaria</taxon>
        <taxon>Atherinomorphae</taxon>
        <taxon>Cyprinodontiformes</taxon>
        <taxon>Goodeidae</taxon>
        <taxon>Crenichthys</taxon>
    </lineage>
</organism>
<dbReference type="EMBL" id="JAHHUM010002168">
    <property type="protein sequence ID" value="KAK5605745.1"/>
    <property type="molecule type" value="Genomic_DNA"/>
</dbReference>
<dbReference type="AlphaFoldDB" id="A0AAV9RB51"/>
<evidence type="ECO:0000313" key="3">
    <source>
        <dbReference type="Proteomes" id="UP001311232"/>
    </source>
</evidence>
<evidence type="ECO:0000256" key="1">
    <source>
        <dbReference type="SAM" id="MobiDB-lite"/>
    </source>
</evidence>
<feature type="region of interest" description="Disordered" evidence="1">
    <location>
        <begin position="1"/>
        <end position="129"/>
    </location>
</feature>
<feature type="compositionally biased region" description="Low complexity" evidence="1">
    <location>
        <begin position="94"/>
        <end position="103"/>
    </location>
</feature>
<keyword evidence="3" id="KW-1185">Reference proteome</keyword>
<feature type="compositionally biased region" description="Low complexity" evidence="1">
    <location>
        <begin position="62"/>
        <end position="72"/>
    </location>
</feature>
<gene>
    <name evidence="2" type="ORF">CRENBAI_006744</name>
</gene>
<accession>A0AAV9RB51</accession>
<name>A0AAV9RB51_9TELE</name>
<feature type="non-terminal residue" evidence="2">
    <location>
        <position position="129"/>
    </location>
</feature>
<protein>
    <submittedName>
        <fullName evidence="2">Uncharacterized protein</fullName>
    </submittedName>
</protein>
<reference evidence="2 3" key="1">
    <citation type="submission" date="2021-06" db="EMBL/GenBank/DDBJ databases">
        <authorList>
            <person name="Palmer J.M."/>
        </authorList>
    </citation>
    <scope>NUCLEOTIDE SEQUENCE [LARGE SCALE GENOMIC DNA]</scope>
    <source>
        <strain evidence="2 3">MEX-2019</strain>
        <tissue evidence="2">Muscle</tissue>
    </source>
</reference>
<evidence type="ECO:0000313" key="2">
    <source>
        <dbReference type="EMBL" id="KAK5605745.1"/>
    </source>
</evidence>